<accession>A0A941EZI7</accession>
<evidence type="ECO:0000256" key="1">
    <source>
        <dbReference type="SAM" id="Phobius"/>
    </source>
</evidence>
<keyword evidence="6" id="KW-1185">Reference proteome</keyword>
<evidence type="ECO:0000313" key="5">
    <source>
        <dbReference type="EMBL" id="MBR7837079.1"/>
    </source>
</evidence>
<dbReference type="AlphaFoldDB" id="A0A941EZI7"/>
<evidence type="ECO:0000259" key="2">
    <source>
        <dbReference type="PROSITE" id="PS50112"/>
    </source>
</evidence>
<dbReference type="EMBL" id="JAGSOG010000179">
    <property type="protein sequence ID" value="MBR7837079.1"/>
    <property type="molecule type" value="Genomic_DNA"/>
</dbReference>
<dbReference type="Gene3D" id="3.30.450.20">
    <property type="entry name" value="PAS domain"/>
    <property type="match status" value="1"/>
</dbReference>
<feature type="domain" description="EAL" evidence="3">
    <location>
        <begin position="778"/>
        <end position="1032"/>
    </location>
</feature>
<feature type="transmembrane region" description="Helical" evidence="1">
    <location>
        <begin position="52"/>
        <end position="73"/>
    </location>
</feature>
<dbReference type="Proteomes" id="UP000675781">
    <property type="component" value="Unassembled WGS sequence"/>
</dbReference>
<name>A0A941EZI7_9ACTN</name>
<dbReference type="PROSITE" id="PS50112">
    <property type="entry name" value="PAS"/>
    <property type="match status" value="1"/>
</dbReference>
<sequence length="1039" mass="110811">MAEPAHTLPNGGGPSVRRSGSSLIRTGYALAIAVFTAAGALCSGGAPRSVLWSLAGFTAVAAIWYGPAVNAVHEQRAWRLLAFAGLLLLLSSYDLLLDAISGNYSSGVPNAVDFLICVAYPLAAFAVLVIAMRGSPLTMWARLLDAMIVLASVSLLTWSLLVVPLAGAALPSTAVRLIAIIYALGDAFILVVVSRLLYPRPFQRPAAVWMLVGGTALMLCADVVYSLVQLGALHVSTGSVAETLQGAVWLLGLGGWGAAALSPSAGELSRPVSTPDVVPPVRNALILSAAALTAPVVVLVDQFTGRRGDRLLLVIFGAVIALLLVARLTLTLALVNSRMRSARNLSQAADRLVASAEPAQIVSTVLDTAGQISGAAIGDIVVAATDGPHVLAAVNRVSALPPHPVGAHSPSAWITGHFGTRRHALIDAPEADEPGPAPLALGVADDRLRLGENVSALRVLVAQASLALSRLGLTREISRRDNEAYFRALVDNASDAILIVEQSGRVRYASPSAADLFGTADPASATPADLFGADNAAWVARELAEPAGRGEVAVRTDWALDRPGIGRLELEAVCSDLRENPTVRGLVLTVRDVTTQRRLERDLKYHAYYDTLTGLGNRLKFYRRVELELARVTAHGPVPTVLLLDVDDFRELNEVHGRDIGDVILITLARRLSEYPGHIEAARFDSDTFGVLRHTADGSAEACEQAAVELTRLVSEPLDLPTGPLVVTVSVGIATARDDRRSEDLIRDTRLALEAARLPGHNSWERFVPAMLEERLEHARLHRDLETAIEQNAFVLYYQPVVDLTTRGIVYFEALVRWPQQDGGVVAPDRFIPLAEETGLIVPLGRWILRQAAHDAALLRREPGSQDVRVAVNVSARQFAVPGLAADVTGALESAGLPADALVIELTESAVLGREDGGAALEEIHALGIRLAIDDFGTGYSSLSYLHQLPFHTLKIDRSFVEEVETSRLRTELIHGIVGIADTLGLHVVAEGVETERQRSLLQEAGCQYGQGFLFSHALPLDQALRYLRESGSAACADA</sequence>
<dbReference type="InterPro" id="IPR000014">
    <property type="entry name" value="PAS"/>
</dbReference>
<keyword evidence="1" id="KW-0812">Transmembrane</keyword>
<dbReference type="SUPFAM" id="SSF55073">
    <property type="entry name" value="Nucleotide cyclase"/>
    <property type="match status" value="1"/>
</dbReference>
<feature type="transmembrane region" description="Helical" evidence="1">
    <location>
        <begin position="112"/>
        <end position="131"/>
    </location>
</feature>
<proteinExistence type="predicted"/>
<dbReference type="InterPro" id="IPR001633">
    <property type="entry name" value="EAL_dom"/>
</dbReference>
<dbReference type="NCBIfam" id="TIGR00254">
    <property type="entry name" value="GGDEF"/>
    <property type="match status" value="1"/>
</dbReference>
<dbReference type="InterPro" id="IPR035919">
    <property type="entry name" value="EAL_sf"/>
</dbReference>
<feature type="transmembrane region" description="Helical" evidence="1">
    <location>
        <begin position="27"/>
        <end position="46"/>
    </location>
</feature>
<dbReference type="PANTHER" id="PTHR44757:SF2">
    <property type="entry name" value="BIOFILM ARCHITECTURE MAINTENANCE PROTEIN MBAA"/>
    <property type="match status" value="1"/>
</dbReference>
<feature type="transmembrane region" description="Helical" evidence="1">
    <location>
        <begin position="173"/>
        <end position="194"/>
    </location>
</feature>
<dbReference type="SUPFAM" id="SSF141868">
    <property type="entry name" value="EAL domain-like"/>
    <property type="match status" value="1"/>
</dbReference>
<evidence type="ECO:0000259" key="4">
    <source>
        <dbReference type="PROSITE" id="PS50887"/>
    </source>
</evidence>
<dbReference type="PROSITE" id="PS50887">
    <property type="entry name" value="GGDEF"/>
    <property type="match status" value="1"/>
</dbReference>
<gene>
    <name evidence="5" type="ORF">KDL01_27630</name>
</gene>
<feature type="transmembrane region" description="Helical" evidence="1">
    <location>
        <begin position="143"/>
        <end position="167"/>
    </location>
</feature>
<evidence type="ECO:0000313" key="6">
    <source>
        <dbReference type="Proteomes" id="UP000675781"/>
    </source>
</evidence>
<dbReference type="RefSeq" id="WP_212531549.1">
    <property type="nucleotide sequence ID" value="NZ_JAGSOG010000179.1"/>
</dbReference>
<keyword evidence="1" id="KW-0472">Membrane</keyword>
<dbReference type="Pfam" id="PF00563">
    <property type="entry name" value="EAL"/>
    <property type="match status" value="1"/>
</dbReference>
<feature type="domain" description="GGDEF" evidence="4">
    <location>
        <begin position="637"/>
        <end position="769"/>
    </location>
</feature>
<dbReference type="InterPro" id="IPR052155">
    <property type="entry name" value="Biofilm_reg_signaling"/>
</dbReference>
<dbReference type="Gene3D" id="3.30.70.270">
    <property type="match status" value="1"/>
</dbReference>
<dbReference type="InterPro" id="IPR043128">
    <property type="entry name" value="Rev_trsase/Diguanyl_cyclase"/>
</dbReference>
<feature type="transmembrane region" description="Helical" evidence="1">
    <location>
        <begin position="80"/>
        <end position="100"/>
    </location>
</feature>
<organism evidence="5 6">
    <name type="scientific">Actinospica durhamensis</name>
    <dbReference type="NCBI Taxonomy" id="1508375"/>
    <lineage>
        <taxon>Bacteria</taxon>
        <taxon>Bacillati</taxon>
        <taxon>Actinomycetota</taxon>
        <taxon>Actinomycetes</taxon>
        <taxon>Catenulisporales</taxon>
        <taxon>Actinospicaceae</taxon>
        <taxon>Actinospica</taxon>
    </lineage>
</organism>
<comment type="caution">
    <text evidence="5">The sequence shown here is derived from an EMBL/GenBank/DDBJ whole genome shotgun (WGS) entry which is preliminary data.</text>
</comment>
<dbReference type="PROSITE" id="PS50883">
    <property type="entry name" value="EAL"/>
    <property type="match status" value="1"/>
</dbReference>
<dbReference type="InterPro" id="IPR029787">
    <property type="entry name" value="Nucleotide_cyclase"/>
</dbReference>
<dbReference type="SMART" id="SM00267">
    <property type="entry name" value="GGDEF"/>
    <property type="match status" value="1"/>
</dbReference>
<reference evidence="5" key="1">
    <citation type="submission" date="2021-04" db="EMBL/GenBank/DDBJ databases">
        <title>Genome based classification of Actinospica acidithermotolerans sp. nov., an actinobacterium isolated from an Indonesian hot spring.</title>
        <authorList>
            <person name="Kusuma A.B."/>
            <person name="Putra K.E."/>
            <person name="Nafisah S."/>
            <person name="Loh J."/>
            <person name="Nouioui I."/>
            <person name="Goodfellow M."/>
        </authorList>
    </citation>
    <scope>NUCLEOTIDE SEQUENCE</scope>
    <source>
        <strain evidence="5">CSCA 57</strain>
    </source>
</reference>
<keyword evidence="1" id="KW-1133">Transmembrane helix</keyword>
<feature type="transmembrane region" description="Helical" evidence="1">
    <location>
        <begin position="206"/>
        <end position="228"/>
    </location>
</feature>
<dbReference type="Pfam" id="PF13188">
    <property type="entry name" value="PAS_8"/>
    <property type="match status" value="1"/>
</dbReference>
<dbReference type="InterPro" id="IPR035965">
    <property type="entry name" value="PAS-like_dom_sf"/>
</dbReference>
<dbReference type="NCBIfam" id="TIGR00229">
    <property type="entry name" value="sensory_box"/>
    <property type="match status" value="1"/>
</dbReference>
<evidence type="ECO:0000259" key="3">
    <source>
        <dbReference type="PROSITE" id="PS50883"/>
    </source>
</evidence>
<dbReference type="InterPro" id="IPR000160">
    <property type="entry name" value="GGDEF_dom"/>
</dbReference>
<dbReference type="PANTHER" id="PTHR44757">
    <property type="entry name" value="DIGUANYLATE CYCLASE DGCP"/>
    <property type="match status" value="1"/>
</dbReference>
<feature type="domain" description="PAS" evidence="2">
    <location>
        <begin position="482"/>
        <end position="518"/>
    </location>
</feature>
<feature type="transmembrane region" description="Helical" evidence="1">
    <location>
        <begin position="281"/>
        <end position="300"/>
    </location>
</feature>
<dbReference type="CDD" id="cd01948">
    <property type="entry name" value="EAL"/>
    <property type="match status" value="1"/>
</dbReference>
<feature type="transmembrane region" description="Helical" evidence="1">
    <location>
        <begin position="312"/>
        <end position="335"/>
    </location>
</feature>
<protein>
    <submittedName>
        <fullName evidence="5">GGDEF domain-containing protein</fullName>
    </submittedName>
</protein>
<dbReference type="Pfam" id="PF00990">
    <property type="entry name" value="GGDEF"/>
    <property type="match status" value="1"/>
</dbReference>
<dbReference type="CDD" id="cd01949">
    <property type="entry name" value="GGDEF"/>
    <property type="match status" value="1"/>
</dbReference>
<dbReference type="Gene3D" id="3.20.20.450">
    <property type="entry name" value="EAL domain"/>
    <property type="match status" value="1"/>
</dbReference>
<dbReference type="SMART" id="SM00052">
    <property type="entry name" value="EAL"/>
    <property type="match status" value="1"/>
</dbReference>
<dbReference type="SUPFAM" id="SSF55785">
    <property type="entry name" value="PYP-like sensor domain (PAS domain)"/>
    <property type="match status" value="1"/>
</dbReference>